<keyword evidence="4 6" id="KW-1133">Transmembrane helix</keyword>
<sequence length="322" mass="34709">MNALQMPLAVGLAAVAAGAIAYVVLTPLLSRENRAAKRMRAVSVVTSPGSRAVTASRREQVARSLKEVEAKRGGTKVTLELRIARAGLDWTKQKFRVVSVLMAIVAGLFVFVLTSHKLATLAALFAGGFGLPLWMLSVLRKRRIAAFIAELPTAIDIITRGVRAGIPVGDCFRIIAREAEEPIRSEFRQVVESQTLGLSLGDAMVRMYERVPVSDVNFFAIVIGIQGRSGGNLSEALSNLSKVLRERKKMAGKIQAMSMEAKASGGIIAALPFIVAVLTYLSSPAYVSLLWTTDTGKMALVASAIWMSIGVFVMKKMISFEV</sequence>
<feature type="transmembrane region" description="Helical" evidence="6">
    <location>
        <begin position="119"/>
        <end position="139"/>
    </location>
</feature>
<dbReference type="Pfam" id="PF00482">
    <property type="entry name" value="T2SSF"/>
    <property type="match status" value="1"/>
</dbReference>
<evidence type="ECO:0000256" key="6">
    <source>
        <dbReference type="SAM" id="Phobius"/>
    </source>
</evidence>
<evidence type="ECO:0000256" key="4">
    <source>
        <dbReference type="ARBA" id="ARBA00022989"/>
    </source>
</evidence>
<evidence type="ECO:0000256" key="2">
    <source>
        <dbReference type="ARBA" id="ARBA00022475"/>
    </source>
</evidence>
<name>A0A679K744_9HYPH</name>
<dbReference type="PANTHER" id="PTHR35007">
    <property type="entry name" value="INTEGRAL MEMBRANE PROTEIN-RELATED"/>
    <property type="match status" value="1"/>
</dbReference>
<evidence type="ECO:0000259" key="7">
    <source>
        <dbReference type="Pfam" id="PF00482"/>
    </source>
</evidence>
<dbReference type="AlphaFoldDB" id="A0A679K744"/>
<evidence type="ECO:0000256" key="3">
    <source>
        <dbReference type="ARBA" id="ARBA00022692"/>
    </source>
</evidence>
<organism evidence="8">
    <name type="scientific">Methylobacterium bullatum</name>
    <dbReference type="NCBI Taxonomy" id="570505"/>
    <lineage>
        <taxon>Bacteria</taxon>
        <taxon>Pseudomonadati</taxon>
        <taxon>Pseudomonadota</taxon>
        <taxon>Alphaproteobacteria</taxon>
        <taxon>Hyphomicrobiales</taxon>
        <taxon>Methylobacteriaceae</taxon>
        <taxon>Methylobacterium</taxon>
    </lineage>
</organism>
<proteinExistence type="predicted"/>
<feature type="transmembrane region" description="Helical" evidence="6">
    <location>
        <begin position="95"/>
        <end position="113"/>
    </location>
</feature>
<dbReference type="InterPro" id="IPR042094">
    <property type="entry name" value="T2SS_GspF_sf"/>
</dbReference>
<comment type="subcellular location">
    <subcellularLocation>
        <location evidence="1">Cell membrane</location>
        <topology evidence="1">Multi-pass membrane protein</topology>
    </subcellularLocation>
</comment>
<accession>A0A679K744</accession>
<dbReference type="RefSeq" id="WP_339163907.1">
    <property type="nucleotide sequence ID" value="NZ_LR743511.1"/>
</dbReference>
<reference evidence="8" key="1">
    <citation type="submission" date="2019-12" db="EMBL/GenBank/DDBJ databases">
        <authorList>
            <person name="Cremers G."/>
        </authorList>
    </citation>
    <scope>NUCLEOTIDE SEQUENCE</scope>
    <source>
        <strain evidence="8">Mbul2</strain>
    </source>
</reference>
<evidence type="ECO:0000256" key="1">
    <source>
        <dbReference type="ARBA" id="ARBA00004651"/>
    </source>
</evidence>
<feature type="domain" description="Type II secretion system protein GspF" evidence="7">
    <location>
        <begin position="157"/>
        <end position="278"/>
    </location>
</feature>
<keyword evidence="2" id="KW-1003">Cell membrane</keyword>
<feature type="transmembrane region" description="Helical" evidence="6">
    <location>
        <begin position="263"/>
        <end position="283"/>
    </location>
</feature>
<dbReference type="GO" id="GO:0005886">
    <property type="term" value="C:plasma membrane"/>
    <property type="evidence" value="ECO:0007669"/>
    <property type="project" value="UniProtKB-SubCell"/>
</dbReference>
<keyword evidence="3 6" id="KW-0812">Transmembrane</keyword>
<gene>
    <name evidence="8" type="ORF">MBLL_04542</name>
</gene>
<evidence type="ECO:0000256" key="5">
    <source>
        <dbReference type="ARBA" id="ARBA00023136"/>
    </source>
</evidence>
<evidence type="ECO:0000313" key="8">
    <source>
        <dbReference type="EMBL" id="CAA2145419.1"/>
    </source>
</evidence>
<dbReference type="Gene3D" id="1.20.81.30">
    <property type="entry name" value="Type II secretion system (T2SS), domain F"/>
    <property type="match status" value="1"/>
</dbReference>
<dbReference type="InterPro" id="IPR018076">
    <property type="entry name" value="T2SS_GspF_dom"/>
</dbReference>
<dbReference type="PANTHER" id="PTHR35007:SF1">
    <property type="entry name" value="PILUS ASSEMBLY PROTEIN"/>
    <property type="match status" value="1"/>
</dbReference>
<keyword evidence="5 6" id="KW-0472">Membrane</keyword>
<feature type="transmembrane region" description="Helical" evidence="6">
    <location>
        <begin position="295"/>
        <end position="314"/>
    </location>
</feature>
<dbReference type="EMBL" id="LR743511">
    <property type="protein sequence ID" value="CAA2145419.1"/>
    <property type="molecule type" value="Genomic_DNA"/>
</dbReference>
<feature type="transmembrane region" description="Helical" evidence="6">
    <location>
        <begin position="6"/>
        <end position="30"/>
    </location>
</feature>
<protein>
    <recommendedName>
        <fullName evidence="7">Type II secretion system protein GspF domain-containing protein</fullName>
    </recommendedName>
</protein>